<evidence type="ECO:0000259" key="4">
    <source>
        <dbReference type="Pfam" id="PF00535"/>
    </source>
</evidence>
<dbReference type="AlphaFoldDB" id="A0A511UWL4"/>
<keyword evidence="6" id="KW-1185">Reference proteome</keyword>
<dbReference type="InterPro" id="IPR029044">
    <property type="entry name" value="Nucleotide-diphossugar_trans"/>
</dbReference>
<evidence type="ECO:0000256" key="3">
    <source>
        <dbReference type="ARBA" id="ARBA00022679"/>
    </source>
</evidence>
<protein>
    <recommendedName>
        <fullName evidence="4">Glycosyltransferase 2-like domain-containing protein</fullName>
    </recommendedName>
</protein>
<comment type="caution">
    <text evidence="5">The sequence shown here is derived from an EMBL/GenBank/DDBJ whole genome shotgun (WGS) entry which is preliminary data.</text>
</comment>
<organism evidence="5 6">
    <name type="scientific">Cerasibacillus quisquiliarum</name>
    <dbReference type="NCBI Taxonomy" id="227865"/>
    <lineage>
        <taxon>Bacteria</taxon>
        <taxon>Bacillati</taxon>
        <taxon>Bacillota</taxon>
        <taxon>Bacilli</taxon>
        <taxon>Bacillales</taxon>
        <taxon>Bacillaceae</taxon>
        <taxon>Cerasibacillus</taxon>
    </lineage>
</organism>
<gene>
    <name evidence="5" type="ORF">CQU01_03760</name>
</gene>
<dbReference type="InterPro" id="IPR001173">
    <property type="entry name" value="Glyco_trans_2-like"/>
</dbReference>
<keyword evidence="2" id="KW-0328">Glycosyltransferase</keyword>
<accession>A0A511UWL4</accession>
<proteinExistence type="inferred from homology"/>
<dbReference type="Proteomes" id="UP000321491">
    <property type="component" value="Unassembled WGS sequence"/>
</dbReference>
<dbReference type="EMBL" id="BJXW01000005">
    <property type="protein sequence ID" value="GEN30138.1"/>
    <property type="molecule type" value="Genomic_DNA"/>
</dbReference>
<name>A0A511UWL4_9BACI</name>
<dbReference type="OrthoDB" id="396512at2"/>
<evidence type="ECO:0000256" key="1">
    <source>
        <dbReference type="ARBA" id="ARBA00006739"/>
    </source>
</evidence>
<evidence type="ECO:0000256" key="2">
    <source>
        <dbReference type="ARBA" id="ARBA00022676"/>
    </source>
</evidence>
<dbReference type="CDD" id="cd00761">
    <property type="entry name" value="Glyco_tranf_GTA_type"/>
    <property type="match status" value="1"/>
</dbReference>
<dbReference type="PANTHER" id="PTHR22916">
    <property type="entry name" value="GLYCOSYLTRANSFERASE"/>
    <property type="match status" value="1"/>
</dbReference>
<dbReference type="Gene3D" id="3.90.550.10">
    <property type="entry name" value="Spore Coat Polysaccharide Biosynthesis Protein SpsA, Chain A"/>
    <property type="match status" value="1"/>
</dbReference>
<reference evidence="5 6" key="1">
    <citation type="submission" date="2019-07" db="EMBL/GenBank/DDBJ databases">
        <title>Whole genome shotgun sequence of Cerasibacillus quisquiliarum NBRC 102429.</title>
        <authorList>
            <person name="Hosoyama A."/>
            <person name="Uohara A."/>
            <person name="Ohji S."/>
            <person name="Ichikawa N."/>
        </authorList>
    </citation>
    <scope>NUCLEOTIDE SEQUENCE [LARGE SCALE GENOMIC DNA]</scope>
    <source>
        <strain evidence="5 6">NBRC 102429</strain>
    </source>
</reference>
<dbReference type="Pfam" id="PF00535">
    <property type="entry name" value="Glycos_transf_2"/>
    <property type="match status" value="1"/>
</dbReference>
<dbReference type="RefSeq" id="WP_146935142.1">
    <property type="nucleotide sequence ID" value="NZ_BJXW01000005.1"/>
</dbReference>
<dbReference type="GO" id="GO:0016757">
    <property type="term" value="F:glycosyltransferase activity"/>
    <property type="evidence" value="ECO:0007669"/>
    <property type="project" value="UniProtKB-KW"/>
</dbReference>
<evidence type="ECO:0000313" key="5">
    <source>
        <dbReference type="EMBL" id="GEN30138.1"/>
    </source>
</evidence>
<keyword evidence="3" id="KW-0808">Transferase</keyword>
<evidence type="ECO:0000313" key="6">
    <source>
        <dbReference type="Proteomes" id="UP000321491"/>
    </source>
</evidence>
<comment type="similarity">
    <text evidence="1">Belongs to the glycosyltransferase 2 family.</text>
</comment>
<sequence length="355" mass="41584">MDKISIIVPVYNSERYLAECLDSLINQTYKNIEIILINDGSTDGSKYILDEYERKDSRIKVKHLENGGVSRARNVGLEMVTGEWITFVDSDDWVEPDMLSFSMKKAIDTKSDIIIWSYFKNYFNKQIPLSLVPGGDQIFIDEKDLLCLKSIYQMMGESRVKESVSAGTVWCKLYKRNIIEDNNLRFKVGLTRAQDSVFSIHAFMIAEKIAYFDKNLYHYRINNSSTCSGTRFIPDSEKPFNQLLSEFDSFIKKYNLGSEYYTALNGRTIQVLMWHLKHNFFHKQNSKSILTRRAKIINLLNKEPYKTAISNVDTDLLPKKEKLMVMLFKYKLILTFYFINNLHSKVEKRSNRRYK</sequence>
<dbReference type="SUPFAM" id="SSF53448">
    <property type="entry name" value="Nucleotide-diphospho-sugar transferases"/>
    <property type="match status" value="1"/>
</dbReference>
<dbReference type="PANTHER" id="PTHR22916:SF51">
    <property type="entry name" value="GLYCOSYLTRANSFERASE EPSH-RELATED"/>
    <property type="match status" value="1"/>
</dbReference>
<feature type="domain" description="Glycosyltransferase 2-like" evidence="4">
    <location>
        <begin position="5"/>
        <end position="179"/>
    </location>
</feature>